<evidence type="ECO:0000313" key="2">
    <source>
        <dbReference type="Proteomes" id="UP000011651"/>
    </source>
</evidence>
<protein>
    <submittedName>
        <fullName evidence="1">Uncharacterized protein</fullName>
    </submittedName>
</protein>
<organism evidence="1 2">
    <name type="scientific">Vreelandella titanicae BH1</name>
    <dbReference type="NCBI Taxonomy" id="1204738"/>
    <lineage>
        <taxon>Bacteria</taxon>
        <taxon>Pseudomonadati</taxon>
        <taxon>Pseudomonadota</taxon>
        <taxon>Gammaproteobacteria</taxon>
        <taxon>Oceanospirillales</taxon>
        <taxon>Halomonadaceae</taxon>
        <taxon>Vreelandella</taxon>
    </lineage>
</organism>
<dbReference type="Proteomes" id="UP000011651">
    <property type="component" value="Unassembled WGS sequence"/>
</dbReference>
<gene>
    <name evidence="1" type="ORF">HALTITAN_2312</name>
</gene>
<dbReference type="PATRIC" id="fig|1204738.3.peg.3490"/>
<accession>L9U9Q8</accession>
<sequence length="360" mass="42140">MYIRTLYELRDKMHELEPRLKSLGFTDTLTDTNLNDHPELFNFAQDNGKITRILSLLFSFREGGKISLNDISNYLKSLLSHKTHYGFLCELLTLSYLHRNHVEFDVEVEVSPKDNLSKNVISLDGMTKSGVFFDVKGFGLQEHAKAQFSRLVEKEFPGYSVLINGKYDVSYNDIEKYAFPSTQRVISELKESNRSQIDELYWDIRISNERVRFSVGESSPYTEAENNKNFVFRKCSQFTIKNPFILICTFDNQFNNNLVINFSSHTDIMTRSLSRRAFMEFKNAEEDATCLDKKCRSDVKLSTASKYLSGILFYDIHNNKSWLYLNPNAEHKLDRHKIDRMFNFEIPEDMFIDDFSNDNY</sequence>
<name>L9U9Q8_9GAMM</name>
<evidence type="ECO:0000313" key="1">
    <source>
        <dbReference type="EMBL" id="ELY20983.1"/>
    </source>
</evidence>
<comment type="caution">
    <text evidence="1">The sequence shown here is derived from an EMBL/GenBank/DDBJ whole genome shotgun (WGS) entry which is preliminary data.</text>
</comment>
<dbReference type="EMBL" id="AOPO01000010">
    <property type="protein sequence ID" value="ELY20983.1"/>
    <property type="molecule type" value="Genomic_DNA"/>
</dbReference>
<reference evidence="1 2" key="1">
    <citation type="journal article" date="2013" name="Genome Announc.">
        <title>Draft Genome of the Marine Gammaproteobacterium Halomonas titanicae.</title>
        <authorList>
            <person name="Sanchez-Porro C."/>
            <person name="de la Haba R.R."/>
            <person name="Cruz-Hernandez N."/>
            <person name="Gonzalez J.M."/>
            <person name="Reyes-Guirao C."/>
            <person name="Navarro-Sampedro L."/>
            <person name="Carballo M."/>
            <person name="Ventosa A."/>
        </authorList>
    </citation>
    <scope>NUCLEOTIDE SEQUENCE [LARGE SCALE GENOMIC DNA]</scope>
    <source>
        <strain evidence="1 2">BH1</strain>
    </source>
</reference>
<proteinExistence type="predicted"/>
<dbReference type="AlphaFoldDB" id="L9U9Q8"/>